<evidence type="ECO:0000313" key="1">
    <source>
        <dbReference type="EMBL" id="KAG6734567.1"/>
    </source>
</evidence>
<name>A0A922GAD8_CARIL</name>
<dbReference type="EMBL" id="CM031825">
    <property type="protein sequence ID" value="KAG6734567.1"/>
    <property type="molecule type" value="Genomic_DNA"/>
</dbReference>
<protein>
    <submittedName>
        <fullName evidence="1">Uncharacterized protein</fullName>
    </submittedName>
</protein>
<sequence>MKEREKEVPAADRSIFLTFSKGHPLSENEIRGYFFTRKFGDFIEAIHMQEVLPVLEQPLYARLVVRLAFFIAEDQRSLTARTKPISPSTESMCVHASMCVKNLGRHKK</sequence>
<organism evidence="1 2">
    <name type="scientific">Carya illinoinensis</name>
    <name type="common">Pecan</name>
    <dbReference type="NCBI Taxonomy" id="32201"/>
    <lineage>
        <taxon>Eukaryota</taxon>
        <taxon>Viridiplantae</taxon>
        <taxon>Streptophyta</taxon>
        <taxon>Embryophyta</taxon>
        <taxon>Tracheophyta</taxon>
        <taxon>Spermatophyta</taxon>
        <taxon>Magnoliopsida</taxon>
        <taxon>eudicotyledons</taxon>
        <taxon>Gunneridae</taxon>
        <taxon>Pentapetalae</taxon>
        <taxon>rosids</taxon>
        <taxon>fabids</taxon>
        <taxon>Fagales</taxon>
        <taxon>Juglandaceae</taxon>
        <taxon>Carya</taxon>
    </lineage>
</organism>
<proteinExistence type="predicted"/>
<dbReference type="AlphaFoldDB" id="A0A922GAD8"/>
<dbReference type="Proteomes" id="UP000811246">
    <property type="component" value="Chromosome 1"/>
</dbReference>
<accession>A0A922GAD8</accession>
<gene>
    <name evidence="1" type="ORF">I3842_01G278600</name>
</gene>
<evidence type="ECO:0000313" key="2">
    <source>
        <dbReference type="Proteomes" id="UP000811246"/>
    </source>
</evidence>
<dbReference type="PANTHER" id="PTHR33527:SF28">
    <property type="entry name" value="GB|AAD43168.1"/>
    <property type="match status" value="1"/>
</dbReference>
<dbReference type="PANTHER" id="PTHR33527">
    <property type="entry name" value="OS07G0274300 PROTEIN"/>
    <property type="match status" value="1"/>
</dbReference>
<reference evidence="1" key="1">
    <citation type="submission" date="2021-01" db="EMBL/GenBank/DDBJ databases">
        <authorList>
            <person name="Lovell J.T."/>
            <person name="Bentley N."/>
            <person name="Bhattarai G."/>
            <person name="Jenkins J.W."/>
            <person name="Sreedasyam A."/>
            <person name="Alarcon Y."/>
            <person name="Bock C."/>
            <person name="Boston L."/>
            <person name="Carlson J."/>
            <person name="Cervantes K."/>
            <person name="Clermont K."/>
            <person name="Krom N."/>
            <person name="Kubenka K."/>
            <person name="Mamidi S."/>
            <person name="Mattison C."/>
            <person name="Monteros M."/>
            <person name="Pisani C."/>
            <person name="Plott C."/>
            <person name="Rajasekar S."/>
            <person name="Rhein H.S."/>
            <person name="Rohla C."/>
            <person name="Song M."/>
            <person name="Hilaire R.S."/>
            <person name="Shu S."/>
            <person name="Wells L."/>
            <person name="Wang X."/>
            <person name="Webber J."/>
            <person name="Heerema R.J."/>
            <person name="Klein P."/>
            <person name="Conner P."/>
            <person name="Grauke L."/>
            <person name="Grimwood J."/>
            <person name="Schmutz J."/>
            <person name="Randall J.J."/>
        </authorList>
    </citation>
    <scope>NUCLEOTIDE SEQUENCE</scope>
    <source>
        <tissue evidence="1">Leaf</tissue>
    </source>
</reference>
<comment type="caution">
    <text evidence="1">The sequence shown here is derived from an EMBL/GenBank/DDBJ whole genome shotgun (WGS) entry which is preliminary data.</text>
</comment>